<dbReference type="AlphaFoldDB" id="A0AAV2I3I6"/>
<evidence type="ECO:0000313" key="3">
    <source>
        <dbReference type="Proteomes" id="UP001497497"/>
    </source>
</evidence>
<reference evidence="2 3" key="1">
    <citation type="submission" date="2024-04" db="EMBL/GenBank/DDBJ databases">
        <authorList>
            <consortium name="Genoscope - CEA"/>
            <person name="William W."/>
        </authorList>
    </citation>
    <scope>NUCLEOTIDE SEQUENCE [LARGE SCALE GENOMIC DNA]</scope>
</reference>
<dbReference type="EMBL" id="CAXITT010000315">
    <property type="protein sequence ID" value="CAL1538855.1"/>
    <property type="molecule type" value="Genomic_DNA"/>
</dbReference>
<dbReference type="GO" id="GO:0008253">
    <property type="term" value="F:5'-nucleotidase activity"/>
    <property type="evidence" value="ECO:0007669"/>
    <property type="project" value="InterPro"/>
</dbReference>
<dbReference type="PANTHER" id="PTHR16504:SF4">
    <property type="entry name" value="5'(3')-DEOXYRIBONUCLEOTIDASE"/>
    <property type="match status" value="1"/>
</dbReference>
<evidence type="ECO:0000313" key="2">
    <source>
        <dbReference type="EMBL" id="CAL1538855.1"/>
    </source>
</evidence>
<evidence type="ECO:0000256" key="1">
    <source>
        <dbReference type="PIRSR" id="PIRSR610708-1"/>
    </source>
</evidence>
<dbReference type="Pfam" id="PF06941">
    <property type="entry name" value="NT5C"/>
    <property type="match status" value="1"/>
</dbReference>
<keyword evidence="3" id="KW-1185">Reference proteome</keyword>
<dbReference type="InterPro" id="IPR010708">
    <property type="entry name" value="5'(3')-deoxyribonucleotidase"/>
</dbReference>
<dbReference type="Gene3D" id="3.40.50.1000">
    <property type="entry name" value="HAD superfamily/HAD-like"/>
    <property type="match status" value="1"/>
</dbReference>
<feature type="active site" description="Nucleophile" evidence="1">
    <location>
        <position position="63"/>
    </location>
</feature>
<comment type="caution">
    <text evidence="2">The sequence shown here is derived from an EMBL/GenBank/DDBJ whole genome shotgun (WGS) entry which is preliminary data.</text>
</comment>
<feature type="active site" description="Proton donor" evidence="1">
    <location>
        <position position="65"/>
    </location>
</feature>
<dbReference type="GO" id="GO:0009223">
    <property type="term" value="P:pyrimidine deoxyribonucleotide catabolic process"/>
    <property type="evidence" value="ECO:0007669"/>
    <property type="project" value="TreeGrafter"/>
</dbReference>
<dbReference type="InterPro" id="IPR036412">
    <property type="entry name" value="HAD-like_sf"/>
</dbReference>
<sequence length="255" mass="29546">LALLIQSLLNYFVQLKLVRNLIMATIYTVTNPPTSNISRPKSSIIVDKNAQSNTPQTLRVFIDMDNVLCDLEQGLLKAFRRAYPREPYIPLDQRKGLNIRKQYSELRPDLGEKIYKIHCADGFLRDLPEVPGACDALKEMRKLKGIQIFIYSSPVTPYEHSLKEKCRWVEEHLGLEWLDKVIFVKDTTLLTGHVVIDDRISFKGCIKSPKWEHIVFSACHNSKCSIGYKKRLNNWCDGSWKRLILDQRKHLLASY</sequence>
<feature type="non-terminal residue" evidence="2">
    <location>
        <position position="1"/>
    </location>
</feature>
<dbReference type="Proteomes" id="UP001497497">
    <property type="component" value="Unassembled WGS sequence"/>
</dbReference>
<dbReference type="Gene3D" id="1.10.40.40">
    <property type="entry name" value="Deoxyribonucleotidase, domain 2"/>
    <property type="match status" value="1"/>
</dbReference>
<dbReference type="SUPFAM" id="SSF56784">
    <property type="entry name" value="HAD-like"/>
    <property type="match status" value="1"/>
</dbReference>
<gene>
    <name evidence="2" type="ORF">GSLYS_00012676001</name>
</gene>
<name>A0AAV2I3I6_LYMST</name>
<dbReference type="PANTHER" id="PTHR16504">
    <property type="entry name" value="5'(3')-DEOXYRIBONUCLEOTIDASE"/>
    <property type="match status" value="1"/>
</dbReference>
<organism evidence="2 3">
    <name type="scientific">Lymnaea stagnalis</name>
    <name type="common">Great pond snail</name>
    <name type="synonym">Helix stagnalis</name>
    <dbReference type="NCBI Taxonomy" id="6523"/>
    <lineage>
        <taxon>Eukaryota</taxon>
        <taxon>Metazoa</taxon>
        <taxon>Spiralia</taxon>
        <taxon>Lophotrochozoa</taxon>
        <taxon>Mollusca</taxon>
        <taxon>Gastropoda</taxon>
        <taxon>Heterobranchia</taxon>
        <taxon>Euthyneura</taxon>
        <taxon>Panpulmonata</taxon>
        <taxon>Hygrophila</taxon>
        <taxon>Lymnaeoidea</taxon>
        <taxon>Lymnaeidae</taxon>
        <taxon>Lymnaea</taxon>
    </lineage>
</organism>
<dbReference type="InterPro" id="IPR023214">
    <property type="entry name" value="HAD_sf"/>
</dbReference>
<protein>
    <submittedName>
        <fullName evidence="2">Uncharacterized protein</fullName>
    </submittedName>
</protein>
<proteinExistence type="predicted"/>
<dbReference type="GO" id="GO:0005739">
    <property type="term" value="C:mitochondrion"/>
    <property type="evidence" value="ECO:0007669"/>
    <property type="project" value="TreeGrafter"/>
</dbReference>
<accession>A0AAV2I3I6</accession>